<feature type="chain" id="PRO_5047031070" description="Carboxypeptidase-like protein" evidence="1">
    <location>
        <begin position="21"/>
        <end position="254"/>
    </location>
</feature>
<organism evidence="2 3">
    <name type="scientific">Olivibacter jilunii</name>
    <dbReference type="NCBI Taxonomy" id="985016"/>
    <lineage>
        <taxon>Bacteria</taxon>
        <taxon>Pseudomonadati</taxon>
        <taxon>Bacteroidota</taxon>
        <taxon>Sphingobacteriia</taxon>
        <taxon>Sphingobacteriales</taxon>
        <taxon>Sphingobacteriaceae</taxon>
        <taxon>Olivibacter</taxon>
    </lineage>
</organism>
<feature type="signal peptide" evidence="1">
    <location>
        <begin position="1"/>
        <end position="20"/>
    </location>
</feature>
<accession>A0ABW6B1B8</accession>
<keyword evidence="1" id="KW-0732">Signal</keyword>
<evidence type="ECO:0000256" key="1">
    <source>
        <dbReference type="SAM" id="SignalP"/>
    </source>
</evidence>
<evidence type="ECO:0000313" key="2">
    <source>
        <dbReference type="EMBL" id="MFD2963282.1"/>
    </source>
</evidence>
<dbReference type="EMBL" id="JBHUPA010000007">
    <property type="protein sequence ID" value="MFD2963282.1"/>
    <property type="molecule type" value="Genomic_DNA"/>
</dbReference>
<evidence type="ECO:0000313" key="3">
    <source>
        <dbReference type="Proteomes" id="UP001597560"/>
    </source>
</evidence>
<dbReference type="RefSeq" id="WP_013668337.1">
    <property type="nucleotide sequence ID" value="NZ_JAHVDN010000001.1"/>
</dbReference>
<protein>
    <recommendedName>
        <fullName evidence="4">Carboxypeptidase-like protein</fullName>
    </recommendedName>
</protein>
<dbReference type="SUPFAM" id="SSF49464">
    <property type="entry name" value="Carboxypeptidase regulatory domain-like"/>
    <property type="match status" value="1"/>
</dbReference>
<keyword evidence="3" id="KW-1185">Reference proteome</keyword>
<dbReference type="InterPro" id="IPR008969">
    <property type="entry name" value="CarboxyPept-like_regulatory"/>
</dbReference>
<sequence>MIKPFILFSLLLASVITVSAQDRFRGIVLEYKSNELMPEVSVKNLNKHDSTRSNRSGEFSLRADKDDILVFSYPGYRTDSLVVTDFALKRVYLTSVNDPRMLDEVNINALTNSRIAEEKERLRKEGQFANTVSGGSSTNGTQRMGGIGFSPSRIFGKGARNARRQYRMLEVESNNRIIDARFTEELITSLTPLRGEDLSLFMAKYRPKASFIQEANDETLRLYIMDSYNKYKDLSSAAKEKIKLDNKEPEKRAK</sequence>
<gene>
    <name evidence="2" type="ORF">ACFS6J_15880</name>
</gene>
<dbReference type="Proteomes" id="UP001597560">
    <property type="component" value="Unassembled WGS sequence"/>
</dbReference>
<proteinExistence type="predicted"/>
<evidence type="ECO:0008006" key="4">
    <source>
        <dbReference type="Google" id="ProtNLM"/>
    </source>
</evidence>
<name>A0ABW6B1B8_9SPHI</name>
<reference evidence="3" key="1">
    <citation type="journal article" date="2019" name="Int. J. Syst. Evol. Microbiol.">
        <title>The Global Catalogue of Microorganisms (GCM) 10K type strain sequencing project: providing services to taxonomists for standard genome sequencing and annotation.</title>
        <authorList>
            <consortium name="The Broad Institute Genomics Platform"/>
            <consortium name="The Broad Institute Genome Sequencing Center for Infectious Disease"/>
            <person name="Wu L."/>
            <person name="Ma J."/>
        </authorList>
    </citation>
    <scope>NUCLEOTIDE SEQUENCE [LARGE SCALE GENOMIC DNA]</scope>
    <source>
        <strain evidence="3">KCTC 23098</strain>
    </source>
</reference>
<comment type="caution">
    <text evidence="2">The sequence shown here is derived from an EMBL/GenBank/DDBJ whole genome shotgun (WGS) entry which is preliminary data.</text>
</comment>